<organism evidence="2 3">
    <name type="scientific">Vigna unguiculata</name>
    <name type="common">Cowpea</name>
    <dbReference type="NCBI Taxonomy" id="3917"/>
    <lineage>
        <taxon>Eukaryota</taxon>
        <taxon>Viridiplantae</taxon>
        <taxon>Streptophyta</taxon>
        <taxon>Embryophyta</taxon>
        <taxon>Tracheophyta</taxon>
        <taxon>Spermatophyta</taxon>
        <taxon>Magnoliopsida</taxon>
        <taxon>eudicotyledons</taxon>
        <taxon>Gunneridae</taxon>
        <taxon>Pentapetalae</taxon>
        <taxon>rosids</taxon>
        <taxon>fabids</taxon>
        <taxon>Fabales</taxon>
        <taxon>Fabaceae</taxon>
        <taxon>Papilionoideae</taxon>
        <taxon>50 kb inversion clade</taxon>
        <taxon>NPAAA clade</taxon>
        <taxon>indigoferoid/millettioid clade</taxon>
        <taxon>Phaseoleae</taxon>
        <taxon>Vigna</taxon>
    </lineage>
</organism>
<reference evidence="2 3" key="1">
    <citation type="submission" date="2019-04" db="EMBL/GenBank/DDBJ databases">
        <title>An improved genome assembly and genetic linkage map for asparagus bean, Vigna unguiculata ssp. sesquipedialis.</title>
        <authorList>
            <person name="Xia Q."/>
            <person name="Zhang R."/>
            <person name="Dong Y."/>
        </authorList>
    </citation>
    <scope>NUCLEOTIDE SEQUENCE [LARGE SCALE GENOMIC DNA]</scope>
    <source>
        <tissue evidence="2">Leaf</tissue>
    </source>
</reference>
<dbReference type="AlphaFoldDB" id="A0A4D6M0P4"/>
<evidence type="ECO:0000256" key="1">
    <source>
        <dbReference type="SAM" id="MobiDB-lite"/>
    </source>
</evidence>
<dbReference type="Proteomes" id="UP000501690">
    <property type="component" value="Linkage Group LG5"/>
</dbReference>
<proteinExistence type="predicted"/>
<feature type="region of interest" description="Disordered" evidence="1">
    <location>
        <begin position="103"/>
        <end position="147"/>
    </location>
</feature>
<accession>A0A4D6M0P4</accession>
<evidence type="ECO:0000313" key="3">
    <source>
        <dbReference type="Proteomes" id="UP000501690"/>
    </source>
</evidence>
<protein>
    <submittedName>
        <fullName evidence="2">Uncharacterized protein</fullName>
    </submittedName>
</protein>
<evidence type="ECO:0000313" key="2">
    <source>
        <dbReference type="EMBL" id="QCD93776.1"/>
    </source>
</evidence>
<keyword evidence="3" id="KW-1185">Reference proteome</keyword>
<name>A0A4D6M0P4_VIGUN</name>
<gene>
    <name evidence="2" type="ORF">DEO72_LG5g1852</name>
</gene>
<sequence>MCHDYKLPCNTTGGLGRVLALVRLGDEWYCQLQYPSVVVYSGDAGYQDVMVLGEGVSDVRGLIRGICVAISSVVTFRMIVAFGGKSCSGSNAGMSSVSGSVSLSSSGSGSERSGGDRSSRSDSRSGGQLVDAGRIPMETITKTREDPPEESWLNCIPILERNISRDIVALERVSAIECVCHDQEGASEEFFGSFGRASILIMGTPSSHSVGPITLGSHMAQVGKKNLNLFQALRKEKVTKARAAGNTEVANLQDPLVVHVHGGSKRILEVPTKHDEGKDVKRVRAALLGSGSSISAKKPEAGLIKLPETTIQRDIKINLSESLVNSIDNMESNAMIKAMLELNNKALILGHKVGTLYHRELKEGNRGCCVEVCGAKMVTVRCRDDGDLLQWTGGANLFEVGTVMEMVVAFRNGGRDWFTSCERIGCCRDEKAWWLKLSATAALKMMERLLWLPALQWWPTRFRCVKVDKMMEVARASWWSETVAAAVEGHDVG</sequence>
<feature type="compositionally biased region" description="Basic and acidic residues" evidence="1">
    <location>
        <begin position="113"/>
        <end position="123"/>
    </location>
</feature>
<dbReference type="EMBL" id="CP039349">
    <property type="protein sequence ID" value="QCD93776.1"/>
    <property type="molecule type" value="Genomic_DNA"/>
</dbReference>